<dbReference type="InterPro" id="IPR045865">
    <property type="entry name" value="ACT-like_dom_sf"/>
</dbReference>
<reference evidence="6 7" key="1">
    <citation type="journal article" date="2019" name="Int. J. Syst. Evol. Microbiol.">
        <title>The Global Catalogue of Microorganisms (GCM) 10K type strain sequencing project: providing services to taxonomists for standard genome sequencing and annotation.</title>
        <authorList>
            <consortium name="The Broad Institute Genomics Platform"/>
            <consortium name="The Broad Institute Genome Sequencing Center for Infectious Disease"/>
            <person name="Wu L."/>
            <person name="Ma J."/>
        </authorList>
    </citation>
    <scope>NUCLEOTIDE SEQUENCE [LARGE SCALE GENOMIC DNA]</scope>
    <source>
        <strain evidence="6 7">JCM 10671</strain>
    </source>
</reference>
<gene>
    <name evidence="6" type="ORF">GCM10009547_32750</name>
</gene>
<evidence type="ECO:0000256" key="3">
    <source>
        <dbReference type="ARBA" id="ARBA00023141"/>
    </source>
</evidence>
<dbReference type="PANTHER" id="PTHR21363">
    <property type="entry name" value="PREPHENATE DEHYDROGENASE"/>
    <property type="match status" value="1"/>
</dbReference>
<comment type="caution">
    <text evidence="6">The sequence shown here is derived from an EMBL/GenBank/DDBJ whole genome shotgun (WGS) entry which is preliminary data.</text>
</comment>
<dbReference type="InterPro" id="IPR003099">
    <property type="entry name" value="Prephen_DH"/>
</dbReference>
<comment type="similarity">
    <text evidence="1">Belongs to the prephenate/arogenate dehydrogenase family.</text>
</comment>
<dbReference type="SUPFAM" id="SSF48179">
    <property type="entry name" value="6-phosphogluconate dehydrogenase C-terminal domain-like"/>
    <property type="match status" value="1"/>
</dbReference>
<dbReference type="SUPFAM" id="SSF55021">
    <property type="entry name" value="ACT-like"/>
    <property type="match status" value="1"/>
</dbReference>
<comment type="pathway">
    <text evidence="4">Amino-acid biosynthesis.</text>
</comment>
<organism evidence="6 7">
    <name type="scientific">Sporichthya brevicatena</name>
    <dbReference type="NCBI Taxonomy" id="171442"/>
    <lineage>
        <taxon>Bacteria</taxon>
        <taxon>Bacillati</taxon>
        <taxon>Actinomycetota</taxon>
        <taxon>Actinomycetes</taxon>
        <taxon>Sporichthyales</taxon>
        <taxon>Sporichthyaceae</taxon>
        <taxon>Sporichthya</taxon>
    </lineage>
</organism>
<keyword evidence="3" id="KW-0057">Aromatic amino acid biosynthesis</keyword>
<feature type="domain" description="Prephenate/arogenate dehydrogenase" evidence="5">
    <location>
        <begin position="8"/>
        <end position="286"/>
    </location>
</feature>
<dbReference type="SUPFAM" id="SSF51735">
    <property type="entry name" value="NAD(P)-binding Rossmann-fold domains"/>
    <property type="match status" value="1"/>
</dbReference>
<dbReference type="Gene3D" id="1.10.3660.10">
    <property type="entry name" value="6-phosphogluconate dehydrogenase C-terminal like domain"/>
    <property type="match status" value="1"/>
</dbReference>
<evidence type="ECO:0000256" key="4">
    <source>
        <dbReference type="ARBA" id="ARBA00029440"/>
    </source>
</evidence>
<dbReference type="InterPro" id="IPR046826">
    <property type="entry name" value="PDH_N"/>
</dbReference>
<dbReference type="NCBIfam" id="NF005109">
    <property type="entry name" value="PRK06545.2-1"/>
    <property type="match status" value="1"/>
</dbReference>
<dbReference type="Pfam" id="PF02153">
    <property type="entry name" value="PDH_N"/>
    <property type="match status" value="1"/>
</dbReference>
<dbReference type="EMBL" id="BAAAHE010000026">
    <property type="protein sequence ID" value="GAA0626691.1"/>
    <property type="molecule type" value="Genomic_DNA"/>
</dbReference>
<dbReference type="NCBIfam" id="NF005111">
    <property type="entry name" value="PRK06545.2-3"/>
    <property type="match status" value="1"/>
</dbReference>
<evidence type="ECO:0000259" key="5">
    <source>
        <dbReference type="PROSITE" id="PS51176"/>
    </source>
</evidence>
<dbReference type="Pfam" id="PF20463">
    <property type="entry name" value="PDH_C"/>
    <property type="match status" value="1"/>
</dbReference>
<dbReference type="InterPro" id="IPR036291">
    <property type="entry name" value="NAD(P)-bd_dom_sf"/>
</dbReference>
<dbReference type="Proteomes" id="UP001500957">
    <property type="component" value="Unassembled WGS sequence"/>
</dbReference>
<accession>A0ABN1H256</accession>
<protein>
    <submittedName>
        <fullName evidence="6">Prephenate dehydrogenase</fullName>
    </submittedName>
</protein>
<proteinExistence type="inferred from homology"/>
<dbReference type="InterPro" id="IPR046825">
    <property type="entry name" value="PDH_C"/>
</dbReference>
<dbReference type="RefSeq" id="WP_425566179.1">
    <property type="nucleotide sequence ID" value="NZ_BAAAHE010000026.1"/>
</dbReference>
<dbReference type="PANTHER" id="PTHR21363:SF0">
    <property type="entry name" value="PREPHENATE DEHYDROGENASE [NADP(+)]"/>
    <property type="match status" value="1"/>
</dbReference>
<evidence type="ECO:0000256" key="2">
    <source>
        <dbReference type="ARBA" id="ARBA00023002"/>
    </source>
</evidence>
<dbReference type="PROSITE" id="PS51176">
    <property type="entry name" value="PDH_ADH"/>
    <property type="match status" value="1"/>
</dbReference>
<dbReference type="InterPro" id="IPR050812">
    <property type="entry name" value="Preph/Arog_dehydrog"/>
</dbReference>
<name>A0ABN1H256_9ACTN</name>
<sequence length="358" mass="36772">MTELPALGSVLVVGTGLMGTSVALALRGHGVEVHLTDRDPAVAEMAAAFGAGTVAGPDTPPADLAVIGAPPAAVPAVLADLQRRGAAAAYTDLASTKSGLQRALEGAGADATTFVGGHPLAGSERSGPTAARGDLFEGRPWVLTPSADSAPDAVAAVRELIRLCRANAVVMDPEEHDRAVALVSHAPQVLASLVGARLVDAPEDAVQLAGQGVRDVTRIAASDPALWTEILGGNATAVADVLDGVARDLEAVRQALRAGDISPVTAALQAGNAGRARLPGKHGGEPAKYTWVPVLVPDRPRELARLMTDVGDADFNIEDLEIEHSPGQPVGLARIAVRPDRAEPLVAELRSRGWTVHW</sequence>
<keyword evidence="7" id="KW-1185">Reference proteome</keyword>
<keyword evidence="3" id="KW-0028">Amino-acid biosynthesis</keyword>
<evidence type="ECO:0000256" key="1">
    <source>
        <dbReference type="ARBA" id="ARBA00007964"/>
    </source>
</evidence>
<keyword evidence="2" id="KW-0560">Oxidoreductase</keyword>
<evidence type="ECO:0000313" key="6">
    <source>
        <dbReference type="EMBL" id="GAA0626691.1"/>
    </source>
</evidence>
<dbReference type="InterPro" id="IPR008927">
    <property type="entry name" value="6-PGluconate_DH-like_C_sf"/>
</dbReference>
<dbReference type="NCBIfam" id="NF005112">
    <property type="entry name" value="PRK06545.2-4"/>
    <property type="match status" value="1"/>
</dbReference>
<evidence type="ECO:0000313" key="7">
    <source>
        <dbReference type="Proteomes" id="UP001500957"/>
    </source>
</evidence>
<dbReference type="Gene3D" id="3.40.50.720">
    <property type="entry name" value="NAD(P)-binding Rossmann-like Domain"/>
    <property type="match status" value="1"/>
</dbReference>